<dbReference type="PROSITE" id="PS00552">
    <property type="entry name" value="HTH_MERR_1"/>
    <property type="match status" value="1"/>
</dbReference>
<keyword evidence="3" id="KW-0408">Iron</keyword>
<feature type="domain" description="HTH merR-type" evidence="8">
    <location>
        <begin position="6"/>
        <end position="74"/>
    </location>
</feature>
<dbReference type="PROSITE" id="PS50937">
    <property type="entry name" value="HTH_MERR_2"/>
    <property type="match status" value="1"/>
</dbReference>
<proteinExistence type="predicted"/>
<dbReference type="EMBL" id="JACBZS010000001">
    <property type="protein sequence ID" value="NYI72650.1"/>
    <property type="molecule type" value="Genomic_DNA"/>
</dbReference>
<accession>A0A7Z0IMH8</accession>
<keyword evidence="2" id="KW-0479">Metal-binding</keyword>
<dbReference type="InterPro" id="IPR000551">
    <property type="entry name" value="MerR-type_HTH_dom"/>
</dbReference>
<dbReference type="PRINTS" id="PR00040">
    <property type="entry name" value="HTHMERR"/>
</dbReference>
<keyword evidence="1" id="KW-0001">2Fe-2S</keyword>
<dbReference type="GO" id="GO:0051537">
    <property type="term" value="F:2 iron, 2 sulfur cluster binding"/>
    <property type="evidence" value="ECO:0007669"/>
    <property type="project" value="UniProtKB-KW"/>
</dbReference>
<evidence type="ECO:0000256" key="1">
    <source>
        <dbReference type="ARBA" id="ARBA00022714"/>
    </source>
</evidence>
<gene>
    <name evidence="9" type="ORF">GGQ54_003210</name>
</gene>
<dbReference type="Gene3D" id="1.10.1660.10">
    <property type="match status" value="1"/>
</dbReference>
<name>A0A7Z0IMH8_9ACTN</name>
<dbReference type="SUPFAM" id="SSF46955">
    <property type="entry name" value="Putative DNA-binding domain"/>
    <property type="match status" value="1"/>
</dbReference>
<evidence type="ECO:0000313" key="10">
    <source>
        <dbReference type="Proteomes" id="UP000527616"/>
    </source>
</evidence>
<dbReference type="GO" id="GO:0003700">
    <property type="term" value="F:DNA-binding transcription factor activity"/>
    <property type="evidence" value="ECO:0007669"/>
    <property type="project" value="InterPro"/>
</dbReference>
<dbReference type="Proteomes" id="UP000527616">
    <property type="component" value="Unassembled WGS sequence"/>
</dbReference>
<sequence>MPDRNSLSIGELAERSGLAHSALRFYEQHGLLSPERNAANQRRYPRSELRRIAFIRSAQRVGLTLGEIRTALASLPSGRTPTRADWRQLSESWRPRLNEQIRRLEELRDRLDTCIGCGCLSLSTCALSNPEDRAHADGPGAVYMEHRIERG</sequence>
<dbReference type="InterPro" id="IPR010211">
    <property type="entry name" value="Redox-sen_tscrpt-act_SoxR"/>
</dbReference>
<dbReference type="GO" id="GO:0046872">
    <property type="term" value="F:metal ion binding"/>
    <property type="evidence" value="ECO:0007669"/>
    <property type="project" value="UniProtKB-KW"/>
</dbReference>
<dbReference type="Pfam" id="PF00376">
    <property type="entry name" value="MerR"/>
    <property type="match status" value="1"/>
</dbReference>
<dbReference type="GO" id="GO:0003677">
    <property type="term" value="F:DNA binding"/>
    <property type="evidence" value="ECO:0007669"/>
    <property type="project" value="UniProtKB-KW"/>
</dbReference>
<keyword evidence="6" id="KW-0238">DNA-binding</keyword>
<dbReference type="PANTHER" id="PTHR30204:SF0">
    <property type="entry name" value="REDOX-SENSITIVE TRANSCRIPTIONAL ACTIVATOR SOXR"/>
    <property type="match status" value="1"/>
</dbReference>
<evidence type="ECO:0000256" key="3">
    <source>
        <dbReference type="ARBA" id="ARBA00023004"/>
    </source>
</evidence>
<dbReference type="RefSeq" id="WP_179446279.1">
    <property type="nucleotide sequence ID" value="NZ_JACBZS010000001.1"/>
</dbReference>
<dbReference type="NCBIfam" id="TIGR01950">
    <property type="entry name" value="SoxR"/>
    <property type="match status" value="1"/>
</dbReference>
<evidence type="ECO:0000256" key="2">
    <source>
        <dbReference type="ARBA" id="ARBA00022723"/>
    </source>
</evidence>
<evidence type="ECO:0000256" key="6">
    <source>
        <dbReference type="ARBA" id="ARBA00023125"/>
    </source>
</evidence>
<evidence type="ECO:0000256" key="7">
    <source>
        <dbReference type="ARBA" id="ARBA00023163"/>
    </source>
</evidence>
<dbReference type="PANTHER" id="PTHR30204">
    <property type="entry name" value="REDOX-CYCLING DRUG-SENSING TRANSCRIPTIONAL ACTIVATOR SOXR"/>
    <property type="match status" value="1"/>
</dbReference>
<evidence type="ECO:0000313" key="9">
    <source>
        <dbReference type="EMBL" id="NYI72650.1"/>
    </source>
</evidence>
<keyword evidence="10" id="KW-1185">Reference proteome</keyword>
<dbReference type="Pfam" id="PF09278">
    <property type="entry name" value="MerR-DNA-bind"/>
    <property type="match status" value="1"/>
</dbReference>
<dbReference type="SMART" id="SM00422">
    <property type="entry name" value="HTH_MERR"/>
    <property type="match status" value="1"/>
</dbReference>
<reference evidence="9 10" key="1">
    <citation type="submission" date="2020-07" db="EMBL/GenBank/DDBJ databases">
        <title>Sequencing the genomes of 1000 actinobacteria strains.</title>
        <authorList>
            <person name="Klenk H.-P."/>
        </authorList>
    </citation>
    <scope>NUCLEOTIDE SEQUENCE [LARGE SCALE GENOMIC DNA]</scope>
    <source>
        <strain evidence="9 10">DSM 103164</strain>
    </source>
</reference>
<dbReference type="InterPro" id="IPR009061">
    <property type="entry name" value="DNA-bd_dom_put_sf"/>
</dbReference>
<evidence type="ECO:0000256" key="5">
    <source>
        <dbReference type="ARBA" id="ARBA00023015"/>
    </source>
</evidence>
<dbReference type="AlphaFoldDB" id="A0A7Z0IMH8"/>
<dbReference type="GO" id="GO:0006979">
    <property type="term" value="P:response to oxidative stress"/>
    <property type="evidence" value="ECO:0007669"/>
    <property type="project" value="InterPro"/>
</dbReference>
<evidence type="ECO:0000259" key="8">
    <source>
        <dbReference type="PROSITE" id="PS50937"/>
    </source>
</evidence>
<evidence type="ECO:0000256" key="4">
    <source>
        <dbReference type="ARBA" id="ARBA00023014"/>
    </source>
</evidence>
<keyword evidence="5" id="KW-0805">Transcription regulation</keyword>
<protein>
    <submittedName>
        <fullName evidence="9">MerR family redox-sensitive transcriptional activator SoxR</fullName>
    </submittedName>
</protein>
<dbReference type="InterPro" id="IPR047057">
    <property type="entry name" value="MerR_fam"/>
</dbReference>
<comment type="caution">
    <text evidence="9">The sequence shown here is derived from an EMBL/GenBank/DDBJ whole genome shotgun (WGS) entry which is preliminary data.</text>
</comment>
<keyword evidence="7" id="KW-0804">Transcription</keyword>
<dbReference type="CDD" id="cd01110">
    <property type="entry name" value="HTH_SoxR"/>
    <property type="match status" value="1"/>
</dbReference>
<dbReference type="InterPro" id="IPR015358">
    <property type="entry name" value="Tscrpt_reg_MerR_DNA-bd"/>
</dbReference>
<organism evidence="9 10">
    <name type="scientific">Naumannella cuiyingiana</name>
    <dbReference type="NCBI Taxonomy" id="1347891"/>
    <lineage>
        <taxon>Bacteria</taxon>
        <taxon>Bacillati</taxon>
        <taxon>Actinomycetota</taxon>
        <taxon>Actinomycetes</taxon>
        <taxon>Propionibacteriales</taxon>
        <taxon>Propionibacteriaceae</taxon>
        <taxon>Naumannella</taxon>
    </lineage>
</organism>
<keyword evidence="4" id="KW-0411">Iron-sulfur</keyword>